<proteinExistence type="predicted"/>
<feature type="region of interest" description="Disordered" evidence="1">
    <location>
        <begin position="218"/>
        <end position="269"/>
    </location>
</feature>
<dbReference type="EMBL" id="PFMD01000058">
    <property type="protein sequence ID" value="PIY96076.1"/>
    <property type="molecule type" value="Genomic_DNA"/>
</dbReference>
<protein>
    <submittedName>
        <fullName evidence="2">Uncharacterized protein</fullName>
    </submittedName>
</protein>
<evidence type="ECO:0000313" key="2">
    <source>
        <dbReference type="EMBL" id="PIY96076.1"/>
    </source>
</evidence>
<comment type="caution">
    <text evidence="2">The sequence shown here is derived from an EMBL/GenBank/DDBJ whole genome shotgun (WGS) entry which is preliminary data.</text>
</comment>
<reference evidence="2 3" key="1">
    <citation type="submission" date="2017-09" db="EMBL/GenBank/DDBJ databases">
        <title>Depth-based differentiation of microbial function through sediment-hosted aquifers and enrichment of novel symbionts in the deep terrestrial subsurface.</title>
        <authorList>
            <person name="Probst A.J."/>
            <person name="Ladd B."/>
            <person name="Jarett J.K."/>
            <person name="Geller-Mcgrath D.E."/>
            <person name="Sieber C.M."/>
            <person name="Emerson J.B."/>
            <person name="Anantharaman K."/>
            <person name="Thomas B.C."/>
            <person name="Malmstrom R."/>
            <person name="Stieglmeier M."/>
            <person name="Klingl A."/>
            <person name="Woyke T."/>
            <person name="Ryan C.M."/>
            <person name="Banfield J.F."/>
        </authorList>
    </citation>
    <scope>NUCLEOTIDE SEQUENCE [LARGE SCALE GENOMIC DNA]</scope>
    <source>
        <strain evidence="2">CG_4_10_14_0_8_um_filter_42_10</strain>
    </source>
</reference>
<feature type="compositionally biased region" description="Basic and acidic residues" evidence="1">
    <location>
        <begin position="61"/>
        <end position="129"/>
    </location>
</feature>
<accession>A0A2M7RI70</accession>
<feature type="compositionally biased region" description="Acidic residues" evidence="1">
    <location>
        <begin position="131"/>
        <end position="141"/>
    </location>
</feature>
<organism evidence="2 3">
    <name type="scientific">Candidatus Kerfeldbacteria bacterium CG_4_10_14_0_8_um_filter_42_10</name>
    <dbReference type="NCBI Taxonomy" id="2014248"/>
    <lineage>
        <taxon>Bacteria</taxon>
        <taxon>Candidatus Kerfeldiibacteriota</taxon>
    </lineage>
</organism>
<gene>
    <name evidence="2" type="ORF">COY66_04965</name>
</gene>
<sequence length="269" mass="30192">MAETNGENADSFVEVDGAKFQADPENEGQPLKDESGNPIPFKEEGDEEGGDDGATGDFVEVDGKKYVPDPDKPEEPLKDEQGNPVIFEDKKSKVEKEGEPGDPPVRDKKDFIINRLRQSRDKAREKAGNDNEGDDDEIDSEDEARILKVVDKHYGDKLSKVDAEENERELNSFFTNPENAKFKKKEATIRKWWKDPSRNHLPIKSVAYEVMGDSLEAVGAKKARQADDESRQSGSGGHTARGTMTKKNAWEETPEEFEAHQQKVRQKSN</sequence>
<evidence type="ECO:0000256" key="1">
    <source>
        <dbReference type="SAM" id="MobiDB-lite"/>
    </source>
</evidence>
<dbReference type="AlphaFoldDB" id="A0A2M7RI70"/>
<name>A0A2M7RI70_9BACT</name>
<dbReference type="Proteomes" id="UP000230779">
    <property type="component" value="Unassembled WGS sequence"/>
</dbReference>
<evidence type="ECO:0000313" key="3">
    <source>
        <dbReference type="Proteomes" id="UP000230779"/>
    </source>
</evidence>
<feature type="region of interest" description="Disordered" evidence="1">
    <location>
        <begin position="1"/>
        <end position="141"/>
    </location>
</feature>